<evidence type="ECO:0000256" key="1">
    <source>
        <dbReference type="ARBA" id="ARBA00007447"/>
    </source>
</evidence>
<feature type="chain" id="PRO_5019298205" evidence="10">
    <location>
        <begin position="23"/>
        <end position="487"/>
    </location>
</feature>
<dbReference type="Pfam" id="PF00026">
    <property type="entry name" value="Asp"/>
    <property type="match status" value="1"/>
</dbReference>
<evidence type="ECO:0000256" key="2">
    <source>
        <dbReference type="ARBA" id="ARBA00022670"/>
    </source>
</evidence>
<dbReference type="PANTHER" id="PTHR47966">
    <property type="entry name" value="BETA-SITE APP-CLEAVING ENZYME, ISOFORM A-RELATED"/>
    <property type="match status" value="1"/>
</dbReference>
<dbReference type="SUPFAM" id="SSF50630">
    <property type="entry name" value="Acid proteases"/>
    <property type="match status" value="1"/>
</dbReference>
<sequence length="487" mass="49933">MKCRSVQKLGLLASLGVGAAVATPDGVVQLAIQRRNVADSRPILPRASSSPVLEQLQNDRSEGAYMAEVKVGTPPQTLTLQLDTGSSDTWVVSSGAEICEQGQCDHGSFDRSQSNSYTVLAKDAFSTQYADKTSAQGDYFNDVFSIGSVTLQNLTMGIGLETDIPFGLVGVGYPSNEAGVAEGTIDAYPNLPLQLVKEGFTNTVAFSMWLNDLDASAGNILFGGIDTAKFEGPLTRVKLYPTHRQSAVDEFAVALTSVTAVSKSGSDKLGSASFPAPVILDSGTTVSFLPEDLVAEIYREANVITDDSGTGAVPCSYANAQGYFSFGFGGPGGAVVNVSMSELVLGVAGTITGGSHKGQDACTFGIQAVSSNDTFILGDTFLRSAFVVYDLVNNEAALAQTKFNVSDSNVIAFASLSATVPSSTPAPSQDAISQGVVTATPASYAAAAAFTASSGAAGPLGPGGGVAGVALATLVSFGVGVFSFFVL</sequence>
<evidence type="ECO:0000256" key="10">
    <source>
        <dbReference type="SAM" id="SignalP"/>
    </source>
</evidence>
<keyword evidence="9" id="KW-0812">Transmembrane</keyword>
<evidence type="ECO:0000313" key="13">
    <source>
        <dbReference type="Proteomes" id="UP000289323"/>
    </source>
</evidence>
<dbReference type="Gene3D" id="2.40.70.10">
    <property type="entry name" value="Acid Proteases"/>
    <property type="match status" value="2"/>
</dbReference>
<evidence type="ECO:0000256" key="5">
    <source>
        <dbReference type="ARBA" id="ARBA00022801"/>
    </source>
</evidence>
<evidence type="ECO:0000313" key="12">
    <source>
        <dbReference type="EMBL" id="SPQ25671.1"/>
    </source>
</evidence>
<evidence type="ECO:0000256" key="7">
    <source>
        <dbReference type="PIRSR" id="PIRSR601461-2"/>
    </source>
</evidence>
<dbReference type="InterPro" id="IPR001969">
    <property type="entry name" value="Aspartic_peptidase_AS"/>
</dbReference>
<evidence type="ECO:0000259" key="11">
    <source>
        <dbReference type="PROSITE" id="PS51767"/>
    </source>
</evidence>
<keyword evidence="4 8" id="KW-0064">Aspartyl protease</keyword>
<evidence type="ECO:0000256" key="9">
    <source>
        <dbReference type="SAM" id="Phobius"/>
    </source>
</evidence>
<comment type="similarity">
    <text evidence="1 8">Belongs to the peptidase A1 family.</text>
</comment>
<evidence type="ECO:0000256" key="6">
    <source>
        <dbReference type="PIRSR" id="PIRSR601461-1"/>
    </source>
</evidence>
<dbReference type="EMBL" id="OUUZ01000015">
    <property type="protein sequence ID" value="SPQ25671.1"/>
    <property type="molecule type" value="Genomic_DNA"/>
</dbReference>
<dbReference type="InterPro" id="IPR033121">
    <property type="entry name" value="PEPTIDASE_A1"/>
</dbReference>
<accession>A0A446BT55</accession>
<gene>
    <name evidence="12" type="ORF">TT172_LOCUS8090</name>
</gene>
<dbReference type="PANTHER" id="PTHR47966:SF65">
    <property type="entry name" value="ASPARTIC-TYPE ENDOPEPTIDASE"/>
    <property type="match status" value="1"/>
</dbReference>
<organism evidence="12 13">
    <name type="scientific">Thermothielavioides terrestris</name>
    <dbReference type="NCBI Taxonomy" id="2587410"/>
    <lineage>
        <taxon>Eukaryota</taxon>
        <taxon>Fungi</taxon>
        <taxon>Dikarya</taxon>
        <taxon>Ascomycota</taxon>
        <taxon>Pezizomycotina</taxon>
        <taxon>Sordariomycetes</taxon>
        <taxon>Sordariomycetidae</taxon>
        <taxon>Sordariales</taxon>
        <taxon>Chaetomiaceae</taxon>
        <taxon>Thermothielavioides</taxon>
    </lineage>
</organism>
<keyword evidence="3 10" id="KW-0732">Signal</keyword>
<keyword evidence="5 8" id="KW-0378">Hydrolase</keyword>
<keyword evidence="9" id="KW-1133">Transmembrane helix</keyword>
<dbReference type="GO" id="GO:0004190">
    <property type="term" value="F:aspartic-type endopeptidase activity"/>
    <property type="evidence" value="ECO:0007669"/>
    <property type="project" value="UniProtKB-KW"/>
</dbReference>
<feature type="signal peptide" evidence="10">
    <location>
        <begin position="1"/>
        <end position="22"/>
    </location>
</feature>
<feature type="domain" description="Peptidase A1" evidence="11">
    <location>
        <begin position="65"/>
        <end position="399"/>
    </location>
</feature>
<dbReference type="PROSITE" id="PS00141">
    <property type="entry name" value="ASP_PROTEASE"/>
    <property type="match status" value="1"/>
</dbReference>
<evidence type="ECO:0000256" key="3">
    <source>
        <dbReference type="ARBA" id="ARBA00022729"/>
    </source>
</evidence>
<protein>
    <submittedName>
        <fullName evidence="12">D4789274-458a-4ad5-bb7e-f546e6bc31ff</fullName>
    </submittedName>
</protein>
<proteinExistence type="inferred from homology"/>
<evidence type="ECO:0000256" key="4">
    <source>
        <dbReference type="ARBA" id="ARBA00022750"/>
    </source>
</evidence>
<dbReference type="CDD" id="cd05474">
    <property type="entry name" value="SAP_like"/>
    <property type="match status" value="1"/>
</dbReference>
<keyword evidence="2 8" id="KW-0645">Protease</keyword>
<dbReference type="Proteomes" id="UP000289323">
    <property type="component" value="Unassembled WGS sequence"/>
</dbReference>
<keyword evidence="7" id="KW-1015">Disulfide bond</keyword>
<dbReference type="GO" id="GO:0006508">
    <property type="term" value="P:proteolysis"/>
    <property type="evidence" value="ECO:0007669"/>
    <property type="project" value="UniProtKB-KW"/>
</dbReference>
<dbReference type="PROSITE" id="PS51767">
    <property type="entry name" value="PEPTIDASE_A1"/>
    <property type="match status" value="1"/>
</dbReference>
<name>A0A446BT55_9PEZI</name>
<dbReference type="InterPro" id="IPR021109">
    <property type="entry name" value="Peptidase_aspartic_dom_sf"/>
</dbReference>
<dbReference type="PRINTS" id="PR00792">
    <property type="entry name" value="PEPSIN"/>
</dbReference>
<evidence type="ECO:0000256" key="8">
    <source>
        <dbReference type="RuleBase" id="RU000454"/>
    </source>
</evidence>
<dbReference type="InterPro" id="IPR001461">
    <property type="entry name" value="Aspartic_peptidase_A1"/>
</dbReference>
<feature type="transmembrane region" description="Helical" evidence="9">
    <location>
        <begin position="466"/>
        <end position="486"/>
    </location>
</feature>
<dbReference type="InterPro" id="IPR033876">
    <property type="entry name" value="SAP-like"/>
</dbReference>
<dbReference type="AlphaFoldDB" id="A0A446BT55"/>
<feature type="active site" evidence="6">
    <location>
        <position position="83"/>
    </location>
</feature>
<keyword evidence="9" id="KW-0472">Membrane</keyword>
<reference evidence="12 13" key="1">
    <citation type="submission" date="2018-04" db="EMBL/GenBank/DDBJ databases">
        <authorList>
            <person name="Huttner S."/>
            <person name="Dainat J."/>
        </authorList>
    </citation>
    <scope>NUCLEOTIDE SEQUENCE [LARGE SCALE GENOMIC DNA]</scope>
</reference>
<feature type="active site" evidence="6">
    <location>
        <position position="281"/>
    </location>
</feature>
<feature type="disulfide bond" evidence="7">
    <location>
        <begin position="315"/>
        <end position="362"/>
    </location>
</feature>